<keyword evidence="2" id="KW-0472">Membrane</keyword>
<proteinExistence type="predicted"/>
<name>M2YQI9_PSEFD</name>
<keyword evidence="2" id="KW-1133">Transmembrane helix</keyword>
<gene>
    <name evidence="3" type="ORF">MYCFIDRAFT_176992</name>
</gene>
<dbReference type="AlphaFoldDB" id="M2YQI9"/>
<organism evidence="3 4">
    <name type="scientific">Pseudocercospora fijiensis (strain CIRAD86)</name>
    <name type="common">Black leaf streak disease fungus</name>
    <name type="synonym">Mycosphaerella fijiensis</name>
    <dbReference type="NCBI Taxonomy" id="383855"/>
    <lineage>
        <taxon>Eukaryota</taxon>
        <taxon>Fungi</taxon>
        <taxon>Dikarya</taxon>
        <taxon>Ascomycota</taxon>
        <taxon>Pezizomycotina</taxon>
        <taxon>Dothideomycetes</taxon>
        <taxon>Dothideomycetidae</taxon>
        <taxon>Mycosphaerellales</taxon>
        <taxon>Mycosphaerellaceae</taxon>
        <taxon>Pseudocercospora</taxon>
    </lineage>
</organism>
<dbReference type="RefSeq" id="XP_007929078.1">
    <property type="nucleotide sequence ID" value="XM_007930887.1"/>
</dbReference>
<dbReference type="EMBL" id="KB446561">
    <property type="protein sequence ID" value="EME80000.1"/>
    <property type="molecule type" value="Genomic_DNA"/>
</dbReference>
<evidence type="ECO:0000313" key="4">
    <source>
        <dbReference type="Proteomes" id="UP000016932"/>
    </source>
</evidence>
<protein>
    <submittedName>
        <fullName evidence="3">Uncharacterized protein</fullName>
    </submittedName>
</protein>
<evidence type="ECO:0000313" key="3">
    <source>
        <dbReference type="EMBL" id="EME80000.1"/>
    </source>
</evidence>
<accession>M2YQI9</accession>
<keyword evidence="4" id="KW-1185">Reference proteome</keyword>
<reference evidence="3 4" key="1">
    <citation type="journal article" date="2012" name="PLoS Pathog.">
        <title>Diverse lifestyles and strategies of plant pathogenesis encoded in the genomes of eighteen Dothideomycetes fungi.</title>
        <authorList>
            <person name="Ohm R.A."/>
            <person name="Feau N."/>
            <person name="Henrissat B."/>
            <person name="Schoch C.L."/>
            <person name="Horwitz B.A."/>
            <person name="Barry K.W."/>
            <person name="Condon B.J."/>
            <person name="Copeland A.C."/>
            <person name="Dhillon B."/>
            <person name="Glaser F."/>
            <person name="Hesse C.N."/>
            <person name="Kosti I."/>
            <person name="LaButti K."/>
            <person name="Lindquist E.A."/>
            <person name="Lucas S."/>
            <person name="Salamov A.A."/>
            <person name="Bradshaw R.E."/>
            <person name="Ciuffetti L."/>
            <person name="Hamelin R.C."/>
            <person name="Kema G.H.J."/>
            <person name="Lawrence C."/>
            <person name="Scott J.A."/>
            <person name="Spatafora J.W."/>
            <person name="Turgeon B.G."/>
            <person name="de Wit P.J.G.M."/>
            <person name="Zhong S."/>
            <person name="Goodwin S.B."/>
            <person name="Grigoriev I.V."/>
        </authorList>
    </citation>
    <scope>NUCLEOTIDE SEQUENCE [LARGE SCALE GENOMIC DNA]</scope>
    <source>
        <strain evidence="3 4">CIRAD86</strain>
    </source>
</reference>
<feature type="transmembrane region" description="Helical" evidence="2">
    <location>
        <begin position="610"/>
        <end position="633"/>
    </location>
</feature>
<dbReference type="GeneID" id="19333665"/>
<evidence type="ECO:0000256" key="1">
    <source>
        <dbReference type="SAM" id="MobiDB-lite"/>
    </source>
</evidence>
<feature type="region of interest" description="Disordered" evidence="1">
    <location>
        <begin position="1"/>
        <end position="27"/>
    </location>
</feature>
<dbReference type="HOGENOM" id="CLU_420408_0_0_1"/>
<dbReference type="VEuPathDB" id="FungiDB:MYCFIDRAFT_176992"/>
<keyword evidence="2" id="KW-0812">Transmembrane</keyword>
<dbReference type="KEGG" id="pfj:MYCFIDRAFT_176992"/>
<sequence>MEVARGKPLRPAFTSPVKQTEEGAGNNDGALKAQQAEAPSASLIMNEHEHSLAILPYITENAATVFPASQHMEAYLRQVFDFGHLTILLRCPYGLLPAQPSEISTNPTTSPAGLRPVACALLHSALQRKSTRTNNRLEHPHWSGPGGNTHSVRDLSIVLPPLLWPSLDSSCQHASDPTPLASCSDASAFPSILAFNTIVLLSRRNWGCAIDQQSLVAMGVRTRSSAETAASSETSAPLPRLSQPCQNMLLPRWTIDLPGHAISEVPSMAGQRSAHSMAILSPYGKCVPHYRAFRSCCDTQLGDAHPGITSDTASLIAGLHVKWMPYASKRWTPFSRASEWKQQRFSLCDILSTARSTKHYIPAILVDLRNDLARQRSARVLVSELHFQLEARIDFVQLSMHVRAHPDSLIASEARDDHVPSTTYGEIPSRLNPFKVYIHASKVYLHDSNHPIRPEPHPIRSPFLQPLKTHTNHDQDVQMTPRKHHDLPALHASEKGYIRTVTVLHEQKIIKQQQHLIINPEKSIFPTPSTQTTNKMQFTTLIISLMGLTALNAAAVPKTLEGKKLSPPTHSSSNTQVCTKIYISQLAKSPASSPPSPRQSPVSRRLCRQLLVTLSALFKTLLMGCRILLIRFWGRFKKTKMGIVLDLDLDLI</sequence>
<dbReference type="Proteomes" id="UP000016932">
    <property type="component" value="Unassembled WGS sequence"/>
</dbReference>
<evidence type="ECO:0000256" key="2">
    <source>
        <dbReference type="SAM" id="Phobius"/>
    </source>
</evidence>